<keyword evidence="2" id="KW-0732">Signal</keyword>
<accession>A0A5C6B6E9</accession>
<sequence precursor="true">MNVFRLSGIAVSCAVFSAVLCVLVSARSSAAESALELLSGFDVTRLDAVFPINDEETAGEMAKALYRLRRADAGKMAAKAEATVAAAGAVQIGDAVRVDGTITAMRRFKVPEKLVEFLEFESYLELQLQLSENPAVPGESILVYAPEARTVMSVGDRVAANGVVVDITLSAASALAAGTVQWYPSTPASPGWQLLADEGVDISAIAAVSARNRQPLTAEDKQPFYEVLSAAQAIGLRDDLIAPTAIDPVQLLRDPEKHVGDWVRIKLNTVRITRVSVSNAEQRTQLGQDHYYQVDASGSLGDVIVRMNRPDDPDGPPIELDNSYPVSLVTTQLPEFLLTAVQSSDGAGGAPVDALVTMINHPVSVDAFFFRLWSYDSEFMTKRGGGKQVGPLLMVARWRSTAPSARSGGGIDVIGYSLLTLLVVTVLGTFLWNRLNAKEDRLVRERQQERESSELRLPGEG</sequence>
<gene>
    <name evidence="3" type="ORF">Pla52n_04310</name>
</gene>
<proteinExistence type="predicted"/>
<comment type="caution">
    <text evidence="3">The sequence shown here is derived from an EMBL/GenBank/DDBJ whole genome shotgun (WGS) entry which is preliminary data.</text>
</comment>
<feature type="signal peptide" evidence="2">
    <location>
        <begin position="1"/>
        <end position="30"/>
    </location>
</feature>
<feature type="chain" id="PRO_5023113050" evidence="2">
    <location>
        <begin position="31"/>
        <end position="461"/>
    </location>
</feature>
<dbReference type="EMBL" id="SJPN01000001">
    <property type="protein sequence ID" value="TWU07855.1"/>
    <property type="molecule type" value="Genomic_DNA"/>
</dbReference>
<dbReference type="OrthoDB" id="240474at2"/>
<keyword evidence="1" id="KW-0812">Transmembrane</keyword>
<protein>
    <submittedName>
        <fullName evidence="3">Uncharacterized protein</fullName>
    </submittedName>
</protein>
<evidence type="ECO:0000256" key="2">
    <source>
        <dbReference type="SAM" id="SignalP"/>
    </source>
</evidence>
<dbReference type="AlphaFoldDB" id="A0A5C6B6E9"/>
<reference evidence="3 4" key="1">
    <citation type="submission" date="2019-02" db="EMBL/GenBank/DDBJ databases">
        <title>Deep-cultivation of Planctomycetes and their phenomic and genomic characterization uncovers novel biology.</title>
        <authorList>
            <person name="Wiegand S."/>
            <person name="Jogler M."/>
            <person name="Boedeker C."/>
            <person name="Pinto D."/>
            <person name="Vollmers J."/>
            <person name="Rivas-Marin E."/>
            <person name="Kohn T."/>
            <person name="Peeters S.H."/>
            <person name="Heuer A."/>
            <person name="Rast P."/>
            <person name="Oberbeckmann S."/>
            <person name="Bunk B."/>
            <person name="Jeske O."/>
            <person name="Meyerdierks A."/>
            <person name="Storesund J.E."/>
            <person name="Kallscheuer N."/>
            <person name="Luecker S."/>
            <person name="Lage O.M."/>
            <person name="Pohl T."/>
            <person name="Merkel B.J."/>
            <person name="Hornburger P."/>
            <person name="Mueller R.-W."/>
            <person name="Bruemmer F."/>
            <person name="Labrenz M."/>
            <person name="Spormann A.M."/>
            <person name="Op Den Camp H."/>
            <person name="Overmann J."/>
            <person name="Amann R."/>
            <person name="Jetten M.S.M."/>
            <person name="Mascher T."/>
            <person name="Medema M.H."/>
            <person name="Devos D.P."/>
            <person name="Kaster A.-K."/>
            <person name="Ovreas L."/>
            <person name="Rohde M."/>
            <person name="Galperin M.Y."/>
            <person name="Jogler C."/>
        </authorList>
    </citation>
    <scope>NUCLEOTIDE SEQUENCE [LARGE SCALE GENOMIC DNA]</scope>
    <source>
        <strain evidence="3 4">Pla52n</strain>
    </source>
</reference>
<keyword evidence="1" id="KW-1133">Transmembrane helix</keyword>
<organism evidence="3 4">
    <name type="scientific">Stieleria varia</name>
    <dbReference type="NCBI Taxonomy" id="2528005"/>
    <lineage>
        <taxon>Bacteria</taxon>
        <taxon>Pseudomonadati</taxon>
        <taxon>Planctomycetota</taxon>
        <taxon>Planctomycetia</taxon>
        <taxon>Pirellulales</taxon>
        <taxon>Pirellulaceae</taxon>
        <taxon>Stieleria</taxon>
    </lineage>
</organism>
<dbReference type="RefSeq" id="WP_146518005.1">
    <property type="nucleotide sequence ID" value="NZ_CP151726.1"/>
</dbReference>
<evidence type="ECO:0000313" key="4">
    <source>
        <dbReference type="Proteomes" id="UP000320176"/>
    </source>
</evidence>
<feature type="transmembrane region" description="Helical" evidence="1">
    <location>
        <begin position="413"/>
        <end position="432"/>
    </location>
</feature>
<evidence type="ECO:0000313" key="3">
    <source>
        <dbReference type="EMBL" id="TWU07855.1"/>
    </source>
</evidence>
<evidence type="ECO:0000256" key="1">
    <source>
        <dbReference type="SAM" id="Phobius"/>
    </source>
</evidence>
<keyword evidence="4" id="KW-1185">Reference proteome</keyword>
<keyword evidence="1" id="KW-0472">Membrane</keyword>
<dbReference type="Proteomes" id="UP000320176">
    <property type="component" value="Unassembled WGS sequence"/>
</dbReference>
<name>A0A5C6B6E9_9BACT</name>